<keyword evidence="10" id="KW-0547">Nucleotide-binding</keyword>
<dbReference type="Pfam" id="PF02687">
    <property type="entry name" value="FtsX"/>
    <property type="match status" value="1"/>
</dbReference>
<comment type="subcellular location">
    <subcellularLocation>
        <location evidence="1">Cell membrane</location>
        <topology evidence="1">Multi-pass membrane protein</topology>
    </subcellularLocation>
</comment>
<evidence type="ECO:0000259" key="9">
    <source>
        <dbReference type="Pfam" id="PF12704"/>
    </source>
</evidence>
<organism evidence="10 11">
    <name type="scientific">Desulfosporosinus acididurans</name>
    <dbReference type="NCBI Taxonomy" id="476652"/>
    <lineage>
        <taxon>Bacteria</taxon>
        <taxon>Bacillati</taxon>
        <taxon>Bacillota</taxon>
        <taxon>Clostridia</taxon>
        <taxon>Eubacteriales</taxon>
        <taxon>Desulfitobacteriaceae</taxon>
        <taxon>Desulfosporosinus</taxon>
    </lineage>
</organism>
<keyword evidence="11" id="KW-1185">Reference proteome</keyword>
<feature type="domain" description="MacB-like periplasmic core" evidence="9">
    <location>
        <begin position="21"/>
        <end position="246"/>
    </location>
</feature>
<evidence type="ECO:0000313" key="11">
    <source>
        <dbReference type="Proteomes" id="UP000036356"/>
    </source>
</evidence>
<gene>
    <name evidence="10" type="primary">macB_5</name>
    <name evidence="10" type="ORF">DEAC_c43540</name>
</gene>
<dbReference type="PANTHER" id="PTHR30572">
    <property type="entry name" value="MEMBRANE COMPONENT OF TRANSPORTER-RELATED"/>
    <property type="match status" value="1"/>
</dbReference>
<dbReference type="AlphaFoldDB" id="A0A0J1FJS5"/>
<evidence type="ECO:0000313" key="10">
    <source>
        <dbReference type="EMBL" id="KLU63719.1"/>
    </source>
</evidence>
<dbReference type="InterPro" id="IPR025857">
    <property type="entry name" value="MacB_PCD"/>
</dbReference>
<dbReference type="Proteomes" id="UP000036356">
    <property type="component" value="Unassembled WGS sequence"/>
</dbReference>
<dbReference type="EMBL" id="LDZY01000029">
    <property type="protein sequence ID" value="KLU63719.1"/>
    <property type="molecule type" value="Genomic_DNA"/>
</dbReference>
<keyword evidence="2" id="KW-1003">Cell membrane</keyword>
<keyword evidence="10" id="KW-0067">ATP-binding</keyword>
<accession>A0A0J1FJS5</accession>
<dbReference type="GO" id="GO:0016787">
    <property type="term" value="F:hydrolase activity"/>
    <property type="evidence" value="ECO:0007669"/>
    <property type="project" value="UniProtKB-KW"/>
</dbReference>
<evidence type="ECO:0000256" key="4">
    <source>
        <dbReference type="ARBA" id="ARBA00022989"/>
    </source>
</evidence>
<comment type="similarity">
    <text evidence="6">Belongs to the ABC-4 integral membrane protein family.</text>
</comment>
<feature type="transmembrane region" description="Helical" evidence="7">
    <location>
        <begin position="282"/>
        <end position="307"/>
    </location>
</feature>
<feature type="transmembrane region" description="Helical" evidence="7">
    <location>
        <begin position="369"/>
        <end position="389"/>
    </location>
</feature>
<keyword evidence="10" id="KW-0378">Hydrolase</keyword>
<dbReference type="EC" id="3.6.3.-" evidence="10"/>
<dbReference type="GO" id="GO:0022857">
    <property type="term" value="F:transmembrane transporter activity"/>
    <property type="evidence" value="ECO:0007669"/>
    <property type="project" value="TreeGrafter"/>
</dbReference>
<keyword evidence="5 7" id="KW-0472">Membrane</keyword>
<reference evidence="10 11" key="1">
    <citation type="submission" date="2015-06" db="EMBL/GenBank/DDBJ databases">
        <title>Draft genome of the moderately acidophilic sulfate reducer Candidatus Desulfosporosinus acididurans strain M1.</title>
        <authorList>
            <person name="Poehlein A."/>
            <person name="Petzsch P."/>
            <person name="Johnson B.D."/>
            <person name="Schloemann M."/>
            <person name="Daniel R."/>
            <person name="Muehling M."/>
        </authorList>
    </citation>
    <scope>NUCLEOTIDE SEQUENCE [LARGE SCALE GENOMIC DNA]</scope>
    <source>
        <strain evidence="10 11">M1</strain>
    </source>
</reference>
<evidence type="ECO:0000256" key="2">
    <source>
        <dbReference type="ARBA" id="ARBA00022475"/>
    </source>
</evidence>
<feature type="transmembrane region" description="Helical" evidence="7">
    <location>
        <begin position="21"/>
        <end position="42"/>
    </location>
</feature>
<keyword evidence="3 7" id="KW-0812">Transmembrane</keyword>
<evidence type="ECO:0000256" key="1">
    <source>
        <dbReference type="ARBA" id="ARBA00004651"/>
    </source>
</evidence>
<dbReference type="RefSeq" id="WP_047812108.1">
    <property type="nucleotide sequence ID" value="NZ_LDZY01000029.1"/>
</dbReference>
<dbReference type="InterPro" id="IPR003838">
    <property type="entry name" value="ABC3_permease_C"/>
</dbReference>
<keyword evidence="4 7" id="KW-1133">Transmembrane helix</keyword>
<evidence type="ECO:0000256" key="7">
    <source>
        <dbReference type="SAM" id="Phobius"/>
    </source>
</evidence>
<dbReference type="GO" id="GO:0005524">
    <property type="term" value="F:ATP binding"/>
    <property type="evidence" value="ECO:0007669"/>
    <property type="project" value="UniProtKB-KW"/>
</dbReference>
<evidence type="ECO:0000259" key="8">
    <source>
        <dbReference type="Pfam" id="PF02687"/>
    </source>
</evidence>
<dbReference type="GO" id="GO:0005886">
    <property type="term" value="C:plasma membrane"/>
    <property type="evidence" value="ECO:0007669"/>
    <property type="project" value="UniProtKB-SubCell"/>
</dbReference>
<sequence>MNFLENIRIALRGLRSNKLRSVLTMLGIIIGVGAVIIMVSIGQGAKASVAGQIQGLGSNLLIVTPGQSNTAGVKGGMGSLNNMTMDDVNAIKSSADAVASVAPTTSKQAQVVYGSENTSTQVVGTTPSYADVRNQQASIGRFFTDQENQDNAQVAVIGTTVVQDLTGNPNTNMVGQTININQVPFQIIGILQSKGSSGASNNDDQIVVPISSAETRLIGSDSIRTIYVEAKSSDLMDTASGEITQILRQQHGLSFNATNDFTVTSQTDILSTAEGVSQSLTLLLSGVAAISLLVGGIGIMNIMLVSVTERTREIGIRKAIGAKRKTIMLQFLIEAVIISMLGGVLGILFGSGGSSLLNKFAGMTTQISTSPIIMAFAFSFAIGIIFGVFPARKAAKLHPIDALRYE</sequence>
<name>A0A0J1FJS5_9FIRM</name>
<comment type="caution">
    <text evidence="10">The sequence shown here is derived from an EMBL/GenBank/DDBJ whole genome shotgun (WGS) entry which is preliminary data.</text>
</comment>
<evidence type="ECO:0000256" key="3">
    <source>
        <dbReference type="ARBA" id="ARBA00022692"/>
    </source>
</evidence>
<dbReference type="InterPro" id="IPR050250">
    <property type="entry name" value="Macrolide_Exporter_MacB"/>
</dbReference>
<dbReference type="PATRIC" id="fig|476652.3.peg.4624"/>
<proteinExistence type="inferred from homology"/>
<evidence type="ECO:0000256" key="6">
    <source>
        <dbReference type="ARBA" id="ARBA00038076"/>
    </source>
</evidence>
<feature type="transmembrane region" description="Helical" evidence="7">
    <location>
        <begin position="327"/>
        <end position="349"/>
    </location>
</feature>
<dbReference type="STRING" id="476652.DEAC_c43540"/>
<dbReference type="PANTHER" id="PTHR30572:SF4">
    <property type="entry name" value="ABC TRANSPORTER PERMEASE YTRF"/>
    <property type="match status" value="1"/>
</dbReference>
<protein>
    <submittedName>
        <fullName evidence="10">Macrolide export ATP-binding/permease protein MacB</fullName>
        <ecNumber evidence="10">3.6.3.-</ecNumber>
    </submittedName>
</protein>
<feature type="domain" description="ABC3 transporter permease C-terminal" evidence="8">
    <location>
        <begin position="287"/>
        <end position="399"/>
    </location>
</feature>
<evidence type="ECO:0000256" key="5">
    <source>
        <dbReference type="ARBA" id="ARBA00023136"/>
    </source>
</evidence>
<dbReference type="Pfam" id="PF12704">
    <property type="entry name" value="MacB_PCD"/>
    <property type="match status" value="1"/>
</dbReference>